<gene>
    <name evidence="2" type="ORF">CHC_T00000859001</name>
</gene>
<reference evidence="3" key="1">
    <citation type="journal article" date="2013" name="Proc. Natl. Acad. Sci. U.S.A.">
        <title>Genome structure and metabolic features in the red seaweed Chondrus crispus shed light on evolution of the Archaeplastida.</title>
        <authorList>
            <person name="Collen J."/>
            <person name="Porcel B."/>
            <person name="Carre W."/>
            <person name="Ball S.G."/>
            <person name="Chaparro C."/>
            <person name="Tonon T."/>
            <person name="Barbeyron T."/>
            <person name="Michel G."/>
            <person name="Noel B."/>
            <person name="Valentin K."/>
            <person name="Elias M."/>
            <person name="Artiguenave F."/>
            <person name="Arun A."/>
            <person name="Aury J.M."/>
            <person name="Barbosa-Neto J.F."/>
            <person name="Bothwell J.H."/>
            <person name="Bouget F.Y."/>
            <person name="Brillet L."/>
            <person name="Cabello-Hurtado F."/>
            <person name="Capella-Gutierrez S."/>
            <person name="Charrier B."/>
            <person name="Cladiere L."/>
            <person name="Cock J.M."/>
            <person name="Coelho S.M."/>
            <person name="Colleoni C."/>
            <person name="Czjzek M."/>
            <person name="Da Silva C."/>
            <person name="Delage L."/>
            <person name="Denoeud F."/>
            <person name="Deschamps P."/>
            <person name="Dittami S.M."/>
            <person name="Gabaldon T."/>
            <person name="Gachon C.M."/>
            <person name="Groisillier A."/>
            <person name="Herve C."/>
            <person name="Jabbari K."/>
            <person name="Katinka M."/>
            <person name="Kloareg B."/>
            <person name="Kowalczyk N."/>
            <person name="Labadie K."/>
            <person name="Leblanc C."/>
            <person name="Lopez P.J."/>
            <person name="McLachlan D.H."/>
            <person name="Meslet-Cladiere L."/>
            <person name="Moustafa A."/>
            <person name="Nehr Z."/>
            <person name="Nyvall Collen P."/>
            <person name="Panaud O."/>
            <person name="Partensky F."/>
            <person name="Poulain J."/>
            <person name="Rensing S.A."/>
            <person name="Rousvoal S."/>
            <person name="Samson G."/>
            <person name="Symeonidi A."/>
            <person name="Weissenbach J."/>
            <person name="Zambounis A."/>
            <person name="Wincker P."/>
            <person name="Boyen C."/>
        </authorList>
    </citation>
    <scope>NUCLEOTIDE SEQUENCE [LARGE SCALE GENOMIC DNA]</scope>
    <source>
        <strain evidence="3">cv. Stackhouse</strain>
    </source>
</reference>
<dbReference type="RefSeq" id="XP_005711042.1">
    <property type="nucleotide sequence ID" value="XM_005710985.1"/>
</dbReference>
<protein>
    <submittedName>
        <fullName evidence="2">Uncharacterized protein</fullName>
    </submittedName>
</protein>
<sequence length="41" mass="4442">MSDGMQLGGESKGDKHSHGNVKMTSPFHFSNSCTGLYPQKD</sequence>
<evidence type="ECO:0000313" key="2">
    <source>
        <dbReference type="EMBL" id="CDF40748.1"/>
    </source>
</evidence>
<dbReference type="GeneID" id="17318760"/>
<dbReference type="AlphaFoldDB" id="R7QSM5"/>
<feature type="region of interest" description="Disordered" evidence="1">
    <location>
        <begin position="1"/>
        <end position="41"/>
    </location>
</feature>
<dbReference type="Proteomes" id="UP000012073">
    <property type="component" value="Unassembled WGS sequence"/>
</dbReference>
<dbReference type="KEGG" id="ccp:CHC_T00000859001"/>
<evidence type="ECO:0000256" key="1">
    <source>
        <dbReference type="SAM" id="MobiDB-lite"/>
    </source>
</evidence>
<accession>R7QSM5</accession>
<evidence type="ECO:0000313" key="3">
    <source>
        <dbReference type="Proteomes" id="UP000012073"/>
    </source>
</evidence>
<keyword evidence="3" id="KW-1185">Reference proteome</keyword>
<dbReference type="EMBL" id="HG002238">
    <property type="protein sequence ID" value="CDF40748.1"/>
    <property type="molecule type" value="Genomic_DNA"/>
</dbReference>
<proteinExistence type="predicted"/>
<dbReference type="Gramene" id="CDF40748">
    <property type="protein sequence ID" value="CDF40748"/>
    <property type="gene ID" value="CHC_T00000859001"/>
</dbReference>
<name>R7QSM5_CHOCR</name>
<organism evidence="2 3">
    <name type="scientific">Chondrus crispus</name>
    <name type="common">Carrageen Irish moss</name>
    <name type="synonym">Polymorpha crispa</name>
    <dbReference type="NCBI Taxonomy" id="2769"/>
    <lineage>
        <taxon>Eukaryota</taxon>
        <taxon>Rhodophyta</taxon>
        <taxon>Florideophyceae</taxon>
        <taxon>Rhodymeniophycidae</taxon>
        <taxon>Gigartinales</taxon>
        <taxon>Gigartinaceae</taxon>
        <taxon>Chondrus</taxon>
    </lineage>
</organism>